<keyword evidence="2" id="KW-1133">Transmembrane helix</keyword>
<dbReference type="AlphaFoldDB" id="A0A381P9Q0"/>
<evidence type="ECO:0000259" key="3">
    <source>
        <dbReference type="SMART" id="SM00939"/>
    </source>
</evidence>
<organism evidence="4">
    <name type="scientific">marine metagenome</name>
    <dbReference type="NCBI Taxonomy" id="408172"/>
    <lineage>
        <taxon>unclassified sequences</taxon>
        <taxon>metagenomes</taxon>
        <taxon>ecological metagenomes</taxon>
    </lineage>
</organism>
<dbReference type="InterPro" id="IPR008979">
    <property type="entry name" value="Galactose-bd-like_sf"/>
</dbReference>
<feature type="transmembrane region" description="Helical" evidence="2">
    <location>
        <begin position="163"/>
        <end position="191"/>
    </location>
</feature>
<feature type="transmembrane region" description="Helical" evidence="2">
    <location>
        <begin position="122"/>
        <end position="142"/>
    </location>
</feature>
<dbReference type="InterPro" id="IPR000383">
    <property type="entry name" value="Xaa-Pro-like_dom"/>
</dbReference>
<keyword evidence="2" id="KW-0472">Membrane</keyword>
<dbReference type="PANTHER" id="PTHR43056:SF10">
    <property type="entry name" value="COCE_NOND FAMILY, PUTATIVE (AFU_ORTHOLOGUE AFUA_7G00600)-RELATED"/>
    <property type="match status" value="1"/>
</dbReference>
<feature type="transmembrane region" description="Helical" evidence="2">
    <location>
        <begin position="50"/>
        <end position="68"/>
    </location>
</feature>
<dbReference type="InterPro" id="IPR050585">
    <property type="entry name" value="Xaa-Pro_dipeptidyl-ppase/CocE"/>
</dbReference>
<keyword evidence="1" id="KW-0378">Hydrolase</keyword>
<feature type="domain" description="Xaa-Pro dipeptidyl-peptidase C-terminal" evidence="3">
    <location>
        <begin position="495"/>
        <end position="734"/>
    </location>
</feature>
<dbReference type="PANTHER" id="PTHR43056">
    <property type="entry name" value="PEPTIDASE S9 PROLYL OLIGOPEPTIDASE"/>
    <property type="match status" value="1"/>
</dbReference>
<dbReference type="InterPro" id="IPR013736">
    <property type="entry name" value="Xaa-Pro_dipept_C"/>
</dbReference>
<evidence type="ECO:0000256" key="2">
    <source>
        <dbReference type="SAM" id="Phobius"/>
    </source>
</evidence>
<dbReference type="SUPFAM" id="SSF53474">
    <property type="entry name" value="alpha/beta-Hydrolases"/>
    <property type="match status" value="1"/>
</dbReference>
<dbReference type="NCBIfam" id="TIGR00976">
    <property type="entry name" value="CocE_NonD"/>
    <property type="match status" value="1"/>
</dbReference>
<feature type="transmembrane region" description="Helical" evidence="2">
    <location>
        <begin position="89"/>
        <end position="107"/>
    </location>
</feature>
<dbReference type="SUPFAM" id="SSF49785">
    <property type="entry name" value="Galactose-binding domain-like"/>
    <property type="match status" value="1"/>
</dbReference>
<dbReference type="GO" id="GO:0008239">
    <property type="term" value="F:dipeptidyl-peptidase activity"/>
    <property type="evidence" value="ECO:0007669"/>
    <property type="project" value="InterPro"/>
</dbReference>
<dbReference type="Pfam" id="PF08530">
    <property type="entry name" value="PepX_C"/>
    <property type="match status" value="1"/>
</dbReference>
<name>A0A381P9Q0_9ZZZZ</name>
<reference evidence="4" key="1">
    <citation type="submission" date="2018-05" db="EMBL/GenBank/DDBJ databases">
        <authorList>
            <person name="Lanie J.A."/>
            <person name="Ng W.-L."/>
            <person name="Kazmierczak K.M."/>
            <person name="Andrzejewski T.M."/>
            <person name="Davidsen T.M."/>
            <person name="Wayne K.J."/>
            <person name="Tettelin H."/>
            <person name="Glass J.I."/>
            <person name="Rusch D."/>
            <person name="Podicherti R."/>
            <person name="Tsui H.-C.T."/>
            <person name="Winkler M.E."/>
        </authorList>
    </citation>
    <scope>NUCLEOTIDE SEQUENCE</scope>
</reference>
<proteinExistence type="predicted"/>
<dbReference type="InterPro" id="IPR005674">
    <property type="entry name" value="CocE/Ser_esterase"/>
</dbReference>
<dbReference type="InterPro" id="IPR029058">
    <property type="entry name" value="AB_hydrolase_fold"/>
</dbReference>
<dbReference type="Gene3D" id="2.60.120.260">
    <property type="entry name" value="Galactose-binding domain-like"/>
    <property type="match status" value="1"/>
</dbReference>
<dbReference type="Pfam" id="PF02129">
    <property type="entry name" value="Peptidase_S15"/>
    <property type="match status" value="1"/>
</dbReference>
<evidence type="ECO:0000256" key="1">
    <source>
        <dbReference type="ARBA" id="ARBA00022801"/>
    </source>
</evidence>
<dbReference type="EMBL" id="UINC01000922">
    <property type="protein sequence ID" value="SUZ63692.1"/>
    <property type="molecule type" value="Genomic_DNA"/>
</dbReference>
<dbReference type="Gene3D" id="1.10.3020.10">
    <property type="entry name" value="alpha-amino acid ester hydrolase ( Helical cap domain)"/>
    <property type="match status" value="1"/>
</dbReference>
<dbReference type="Gene3D" id="3.40.50.1820">
    <property type="entry name" value="alpha/beta hydrolase"/>
    <property type="match status" value="1"/>
</dbReference>
<accession>A0A381P9Q0</accession>
<protein>
    <recommendedName>
        <fullName evidence="3">Xaa-Pro dipeptidyl-peptidase C-terminal domain-containing protein</fullName>
    </recommendedName>
</protein>
<evidence type="ECO:0000313" key="4">
    <source>
        <dbReference type="EMBL" id="SUZ63692.1"/>
    </source>
</evidence>
<keyword evidence="2" id="KW-0812">Transmembrane</keyword>
<gene>
    <name evidence="4" type="ORF">METZ01_LOCUS16546</name>
</gene>
<sequence length="753" mass="84724">MPRLNEPMIVRLLWFLQLLFLGRVIGQMLVQFGGVDFLPPSSEWYSGVVDYPPLLFFQLTILGLQTWVNVNFTQESGFFIRRGRRFGKALIVFGVIYLLVMMTRYAVRMGLYPLERWTGGSIPIFFHWVLASYCITWGFRTISLQGSQPNPPSISRPRRLRRIVGTTISLVAIGGYFVWVSYLAAPAFFVWKIAGRAPLHAVRVETGQSFETVDGVRLVADVYHPIRAGIKQPTILVRLNYTNTLKQTLFARLIGRGWAEQGFTVVLQGTRGRYESGGEYVPFLHERHDGQATLRWLSQQRWFNGKVGTWGGSYFGYTQWAIADNESPSLSAMYIYESSTDFFRTLYRGGAFALQSALWWANTVHFESFENVTPELVERGANGFPVIEADDRSIADVDFYNDWTSHRQRDAFWYQVDGTRRASTTKAPVLLLAGWYDPFLQTQLDDFKALLGHPDAAVSMKSRLVIGPWGHAKNVVLPDGSTTMNFRFVSIANSFDWFDYHLNDRDAPKTAPVRIFVMGDNRWRDEQTWPLPRAVDTKLFLQSGGNAHEPRGDGQLALEALFDALPADVFTYNPLNPVPTRGGAFMGPGTAIKPQNSIESRPDVLSYTSSPLAEDVEVTGYVRATLVVSTDAPSTDFTAKLVDVYPDGSAYNIADGILRRTYDTNDQPVSITIQLGATSNVFKKGHQIRLDVSSSNFPLFDRNPNTGTRIAYETRPVAALQKIHQGVSTPSFIELPVVPDKGGVPLIRFHKRQ</sequence>
<dbReference type="SMART" id="SM00939">
    <property type="entry name" value="PepX_C"/>
    <property type="match status" value="1"/>
</dbReference>